<feature type="signal peptide" evidence="6">
    <location>
        <begin position="1"/>
        <end position="24"/>
    </location>
</feature>
<evidence type="ECO:0000313" key="9">
    <source>
        <dbReference type="EMBL" id="PWK72903.1"/>
    </source>
</evidence>
<keyword evidence="5" id="KW-0998">Cell outer membrane</keyword>
<dbReference type="Pfam" id="PF07980">
    <property type="entry name" value="SusD_RagB"/>
    <property type="match status" value="1"/>
</dbReference>
<accession>A0A316H3L8</accession>
<dbReference type="Gene3D" id="1.25.40.390">
    <property type="match status" value="1"/>
</dbReference>
<keyword evidence="3 6" id="KW-0732">Signal</keyword>
<evidence type="ECO:0000256" key="6">
    <source>
        <dbReference type="SAM" id="SignalP"/>
    </source>
</evidence>
<feature type="chain" id="PRO_5016363263" evidence="6">
    <location>
        <begin position="25"/>
        <end position="456"/>
    </location>
</feature>
<dbReference type="SUPFAM" id="SSF48452">
    <property type="entry name" value="TPR-like"/>
    <property type="match status" value="1"/>
</dbReference>
<gene>
    <name evidence="9" type="ORF">LX99_04233</name>
</gene>
<comment type="subcellular location">
    <subcellularLocation>
        <location evidence="1">Cell outer membrane</location>
    </subcellularLocation>
</comment>
<reference evidence="9 10" key="1">
    <citation type="submission" date="2018-05" db="EMBL/GenBank/DDBJ databases">
        <title>Genomic Encyclopedia of Archaeal and Bacterial Type Strains, Phase II (KMG-II): from individual species to whole genera.</title>
        <authorList>
            <person name="Goeker M."/>
        </authorList>
    </citation>
    <scope>NUCLEOTIDE SEQUENCE [LARGE SCALE GENOMIC DNA]</scope>
    <source>
        <strain evidence="9 10">DSM 19975</strain>
    </source>
</reference>
<name>A0A316H3L8_9SPHI</name>
<keyword evidence="10" id="KW-1185">Reference proteome</keyword>
<dbReference type="Proteomes" id="UP000245678">
    <property type="component" value="Unassembled WGS sequence"/>
</dbReference>
<dbReference type="Pfam" id="PF14322">
    <property type="entry name" value="SusD-like_3"/>
    <property type="match status" value="1"/>
</dbReference>
<dbReference type="AlphaFoldDB" id="A0A316H3L8"/>
<evidence type="ECO:0000256" key="5">
    <source>
        <dbReference type="ARBA" id="ARBA00023237"/>
    </source>
</evidence>
<protein>
    <submittedName>
        <fullName evidence="9">SusD-like starch-binding protein associating with outer membrane</fullName>
    </submittedName>
</protein>
<evidence type="ECO:0000256" key="4">
    <source>
        <dbReference type="ARBA" id="ARBA00023136"/>
    </source>
</evidence>
<evidence type="ECO:0000256" key="2">
    <source>
        <dbReference type="ARBA" id="ARBA00006275"/>
    </source>
</evidence>
<proteinExistence type="inferred from homology"/>
<keyword evidence="4" id="KW-0472">Membrane</keyword>
<dbReference type="InterPro" id="IPR033985">
    <property type="entry name" value="SusD-like_N"/>
</dbReference>
<comment type="caution">
    <text evidence="9">The sequence shown here is derived from an EMBL/GenBank/DDBJ whole genome shotgun (WGS) entry which is preliminary data.</text>
</comment>
<sequence>MSNTMNIKKLRRRAALLCCLLLPAACKKQLDIKPSSSLQVPSSAADFQALLDNTDIFNASWPMAGIAGADDGFILDATLASAPLTVRNGYVWSRDVFNENVKNDWSLPYTAIFYANIVLEGAAKYGGSGSTGWNNIRGQAAFFRAYAYWQLAQEFCKPYDPATAAADPGLVIRASADLNAPSLRSTVAVAYAQITADLQSAVKLLPVNVIAKTRPGKAAAYAMFARTYLSMRDYKRSAAYADSALALNSTLIDYNGISSASGPPFQRFNDEVIFHAGPTSYSNLQSPKYLVDTVLYASYDAADLRKPLFFSAATANKYQNFRGSYDGSSKLFSGLATDELYLIRAECRARVGDLGGALADLNLLRKNRYLKASYSDLASAEGKTVLRWILEERRKELLLRGLRWSDLRRLNMEPDYQKTLVRVAGGIRYELAPGDPRYLWPIPLTVIAETGIPQNP</sequence>
<dbReference type="GO" id="GO:0009279">
    <property type="term" value="C:cell outer membrane"/>
    <property type="evidence" value="ECO:0007669"/>
    <property type="project" value="UniProtKB-SubCell"/>
</dbReference>
<dbReference type="InterPro" id="IPR012944">
    <property type="entry name" value="SusD_RagB_dom"/>
</dbReference>
<feature type="domain" description="SusD-like N-terminal" evidence="8">
    <location>
        <begin position="30"/>
        <end position="229"/>
    </location>
</feature>
<evidence type="ECO:0000256" key="3">
    <source>
        <dbReference type="ARBA" id="ARBA00022729"/>
    </source>
</evidence>
<evidence type="ECO:0000256" key="1">
    <source>
        <dbReference type="ARBA" id="ARBA00004442"/>
    </source>
</evidence>
<comment type="similarity">
    <text evidence="2">Belongs to the SusD family.</text>
</comment>
<feature type="domain" description="RagB/SusD" evidence="7">
    <location>
        <begin position="339"/>
        <end position="443"/>
    </location>
</feature>
<dbReference type="EMBL" id="QGHA01000011">
    <property type="protein sequence ID" value="PWK72903.1"/>
    <property type="molecule type" value="Genomic_DNA"/>
</dbReference>
<organism evidence="9 10">
    <name type="scientific">Mucilaginibacter oryzae</name>
    <dbReference type="NCBI Taxonomy" id="468058"/>
    <lineage>
        <taxon>Bacteria</taxon>
        <taxon>Pseudomonadati</taxon>
        <taxon>Bacteroidota</taxon>
        <taxon>Sphingobacteriia</taxon>
        <taxon>Sphingobacteriales</taxon>
        <taxon>Sphingobacteriaceae</taxon>
        <taxon>Mucilaginibacter</taxon>
    </lineage>
</organism>
<dbReference type="InterPro" id="IPR011990">
    <property type="entry name" value="TPR-like_helical_dom_sf"/>
</dbReference>
<evidence type="ECO:0000259" key="8">
    <source>
        <dbReference type="Pfam" id="PF14322"/>
    </source>
</evidence>
<evidence type="ECO:0000313" key="10">
    <source>
        <dbReference type="Proteomes" id="UP000245678"/>
    </source>
</evidence>
<evidence type="ECO:0000259" key="7">
    <source>
        <dbReference type="Pfam" id="PF07980"/>
    </source>
</evidence>